<protein>
    <recommendedName>
        <fullName evidence="3 7">Guanine deaminase</fullName>
        <shortName evidence="8">Guanase</shortName>
        <ecNumber evidence="3 7">3.5.4.3</ecNumber>
    </recommendedName>
    <alternativeName>
        <fullName evidence="8">Guanine aminohydrolase</fullName>
    </alternativeName>
</protein>
<dbReference type="OrthoDB" id="9787621at2"/>
<evidence type="ECO:0000256" key="7">
    <source>
        <dbReference type="NCBIfam" id="TIGR02967"/>
    </source>
</evidence>
<keyword evidence="11" id="KW-1185">Reference proteome</keyword>
<dbReference type="NCBIfam" id="TIGR02967">
    <property type="entry name" value="guan_deamin"/>
    <property type="match status" value="1"/>
</dbReference>
<evidence type="ECO:0000256" key="2">
    <source>
        <dbReference type="ARBA" id="ARBA00006745"/>
    </source>
</evidence>
<dbReference type="Proteomes" id="UP000315252">
    <property type="component" value="Unassembled WGS sequence"/>
</dbReference>
<evidence type="ECO:0000313" key="11">
    <source>
        <dbReference type="Proteomes" id="UP000315252"/>
    </source>
</evidence>
<comment type="cofactor">
    <cofactor evidence="8">
        <name>Zn(2+)</name>
        <dbReference type="ChEBI" id="CHEBI:29105"/>
    </cofactor>
    <text evidence="8">Binds 1 zinc ion per subunit.</text>
</comment>
<feature type="domain" description="Amidohydrolase-related" evidence="9">
    <location>
        <begin position="71"/>
        <end position="431"/>
    </location>
</feature>
<keyword evidence="5 8" id="KW-0378">Hydrolase</keyword>
<evidence type="ECO:0000256" key="1">
    <source>
        <dbReference type="ARBA" id="ARBA00004984"/>
    </source>
</evidence>
<dbReference type="Gene3D" id="3.20.20.140">
    <property type="entry name" value="Metal-dependent hydrolases"/>
    <property type="match status" value="1"/>
</dbReference>
<dbReference type="SUPFAM" id="SSF51338">
    <property type="entry name" value="Composite domain of metallo-dependent hydrolases"/>
    <property type="match status" value="1"/>
</dbReference>
<dbReference type="EC" id="3.5.4.3" evidence="3 7"/>
<proteinExistence type="inferred from homology"/>
<dbReference type="GO" id="GO:0008892">
    <property type="term" value="F:guanine deaminase activity"/>
    <property type="evidence" value="ECO:0007669"/>
    <property type="project" value="UniProtKB-UniRule"/>
</dbReference>
<dbReference type="InterPro" id="IPR051607">
    <property type="entry name" value="Metallo-dep_hydrolases"/>
</dbReference>
<dbReference type="InterPro" id="IPR032466">
    <property type="entry name" value="Metal_Hydrolase"/>
</dbReference>
<dbReference type="FunFam" id="3.20.20.140:FF:000022">
    <property type="entry name" value="Guanine deaminase"/>
    <property type="match status" value="1"/>
</dbReference>
<evidence type="ECO:0000256" key="5">
    <source>
        <dbReference type="ARBA" id="ARBA00022801"/>
    </source>
</evidence>
<dbReference type="InterPro" id="IPR011059">
    <property type="entry name" value="Metal-dep_hydrolase_composite"/>
</dbReference>
<dbReference type="InterPro" id="IPR006680">
    <property type="entry name" value="Amidohydro-rel"/>
</dbReference>
<dbReference type="SUPFAM" id="SSF51556">
    <property type="entry name" value="Metallo-dependent hydrolases"/>
    <property type="match status" value="1"/>
</dbReference>
<dbReference type="RefSeq" id="WP_142895875.1">
    <property type="nucleotide sequence ID" value="NZ_ML660053.1"/>
</dbReference>
<dbReference type="EMBL" id="VHSH01000002">
    <property type="protein sequence ID" value="TQV82244.1"/>
    <property type="molecule type" value="Genomic_DNA"/>
</dbReference>
<dbReference type="Pfam" id="PF01979">
    <property type="entry name" value="Amidohydro_1"/>
    <property type="match status" value="1"/>
</dbReference>
<accession>A0A545TYH3</accession>
<evidence type="ECO:0000256" key="6">
    <source>
        <dbReference type="ARBA" id="ARBA00022833"/>
    </source>
</evidence>
<evidence type="ECO:0000256" key="4">
    <source>
        <dbReference type="ARBA" id="ARBA00022723"/>
    </source>
</evidence>
<sequence length="442" mass="48338">MGESNRLAIRGQVLQFTADPFQLGTENACRFWSDGVVVVEDGVIRSVGQASDLLADVGPDVEVHDYAGRLIMAGFVDTHVHYPQMEVIASYGAQLIEWLNDYTFPAEGRFRDRDYAAKVAGLFLQESLRNGITTSAVYCTVHPESVDAFFEAAAPYGLRVIAGKVMMDRNAPDFLTDTAQSAYDDSKILIERWHGKGRALYGLTPRFAPTSTDAQLEAAGTLWQETPGVYMQTHVSENRQELAWVAELFPDCSDYLGVYEKYGLLGPRCVLGHGIYLSEREKAVIAETGSAVAHCPTSNLFIGSGLFDLAASQQRADPLRVGLATDIGGGTSLSIFATLRAAYEIAQLQSFSLHPIQAFYLATLGGAKSLYLDDKIGNLAPGYEADMVVIDLKSTPMITQRMEHAKDLTEALFIQMILADDRAIEATYSAGRRIYARDAGQN</sequence>
<dbReference type="GO" id="GO:0008270">
    <property type="term" value="F:zinc ion binding"/>
    <property type="evidence" value="ECO:0007669"/>
    <property type="project" value="UniProtKB-UniRule"/>
</dbReference>
<dbReference type="PANTHER" id="PTHR11271:SF6">
    <property type="entry name" value="GUANINE DEAMINASE"/>
    <property type="match status" value="1"/>
</dbReference>
<dbReference type="Gene3D" id="2.30.40.10">
    <property type="entry name" value="Urease, subunit C, domain 1"/>
    <property type="match status" value="1"/>
</dbReference>
<comment type="caution">
    <text evidence="10">The sequence shown here is derived from an EMBL/GenBank/DDBJ whole genome shotgun (WGS) entry which is preliminary data.</text>
</comment>
<dbReference type="AlphaFoldDB" id="A0A545TYH3"/>
<evidence type="ECO:0000256" key="8">
    <source>
        <dbReference type="RuleBase" id="RU366009"/>
    </source>
</evidence>
<dbReference type="UniPathway" id="UPA00603">
    <property type="reaction ID" value="UER00660"/>
</dbReference>
<dbReference type="CDD" id="cd01303">
    <property type="entry name" value="GDEase"/>
    <property type="match status" value="1"/>
</dbReference>
<dbReference type="PANTHER" id="PTHR11271">
    <property type="entry name" value="GUANINE DEAMINASE"/>
    <property type="match status" value="1"/>
</dbReference>
<organism evidence="10 11">
    <name type="scientific">Denitrobaculum tricleocarpae</name>
    <dbReference type="NCBI Taxonomy" id="2591009"/>
    <lineage>
        <taxon>Bacteria</taxon>
        <taxon>Pseudomonadati</taxon>
        <taxon>Pseudomonadota</taxon>
        <taxon>Alphaproteobacteria</taxon>
        <taxon>Rhodospirillales</taxon>
        <taxon>Rhodospirillaceae</taxon>
        <taxon>Denitrobaculum</taxon>
    </lineage>
</organism>
<keyword evidence="6 8" id="KW-0862">Zinc</keyword>
<comment type="function">
    <text evidence="8">Catalyzes the hydrolytic deamination of guanine, producing xanthine and ammonia.</text>
</comment>
<comment type="pathway">
    <text evidence="1 8">Purine metabolism; guanine degradation; xanthine from guanine: step 1/1.</text>
</comment>
<evidence type="ECO:0000313" key="10">
    <source>
        <dbReference type="EMBL" id="TQV82244.1"/>
    </source>
</evidence>
<comment type="similarity">
    <text evidence="2 8">Belongs to the metallo-dependent hydrolases superfamily. ATZ/TRZ family.</text>
</comment>
<name>A0A545TYH3_9PROT</name>
<evidence type="ECO:0000256" key="3">
    <source>
        <dbReference type="ARBA" id="ARBA00012781"/>
    </source>
</evidence>
<dbReference type="InterPro" id="IPR014311">
    <property type="entry name" value="Guanine_deaminase"/>
</dbReference>
<keyword evidence="4 8" id="KW-0479">Metal-binding</keyword>
<comment type="catalytic activity">
    <reaction evidence="8">
        <text>guanine + H2O + H(+) = xanthine + NH4(+)</text>
        <dbReference type="Rhea" id="RHEA:14665"/>
        <dbReference type="ChEBI" id="CHEBI:15377"/>
        <dbReference type="ChEBI" id="CHEBI:15378"/>
        <dbReference type="ChEBI" id="CHEBI:16235"/>
        <dbReference type="ChEBI" id="CHEBI:17712"/>
        <dbReference type="ChEBI" id="CHEBI:28938"/>
        <dbReference type="EC" id="3.5.4.3"/>
    </reaction>
</comment>
<reference evidence="10 11" key="1">
    <citation type="submission" date="2019-06" db="EMBL/GenBank/DDBJ databases">
        <title>Whole genome sequence for Rhodospirillaceae sp. R148.</title>
        <authorList>
            <person name="Wang G."/>
        </authorList>
    </citation>
    <scope>NUCLEOTIDE SEQUENCE [LARGE SCALE GENOMIC DNA]</scope>
    <source>
        <strain evidence="10 11">R148</strain>
    </source>
</reference>
<dbReference type="NCBIfam" id="NF006679">
    <property type="entry name" value="PRK09228.1"/>
    <property type="match status" value="1"/>
</dbReference>
<dbReference type="GO" id="GO:0006147">
    <property type="term" value="P:guanine catabolic process"/>
    <property type="evidence" value="ECO:0007669"/>
    <property type="project" value="UniProtKB-UniRule"/>
</dbReference>
<dbReference type="GO" id="GO:0005829">
    <property type="term" value="C:cytosol"/>
    <property type="evidence" value="ECO:0007669"/>
    <property type="project" value="TreeGrafter"/>
</dbReference>
<gene>
    <name evidence="10" type="primary">guaD</name>
    <name evidence="10" type="ORF">FKG95_08480</name>
</gene>
<evidence type="ECO:0000259" key="9">
    <source>
        <dbReference type="Pfam" id="PF01979"/>
    </source>
</evidence>